<protein>
    <submittedName>
        <fullName evidence="2">Uncharacterized protein</fullName>
    </submittedName>
</protein>
<dbReference type="EMBL" id="CP097507">
    <property type="protein sequence ID" value="URE06145.1"/>
    <property type="molecule type" value="Genomic_DNA"/>
</dbReference>
<dbReference type="Proteomes" id="UP001055439">
    <property type="component" value="Chromosome 5"/>
</dbReference>
<keyword evidence="3" id="KW-1185">Reference proteome</keyword>
<name>A0A9E7G170_9LILI</name>
<evidence type="ECO:0000313" key="3">
    <source>
        <dbReference type="Proteomes" id="UP001055439"/>
    </source>
</evidence>
<dbReference type="GO" id="GO:0009733">
    <property type="term" value="P:response to auxin"/>
    <property type="evidence" value="ECO:0007669"/>
    <property type="project" value="InterPro"/>
</dbReference>
<comment type="similarity">
    <text evidence="1">Belongs to the ARG7 family.</text>
</comment>
<organism evidence="2 3">
    <name type="scientific">Musa troglodytarum</name>
    <name type="common">fe'i banana</name>
    <dbReference type="NCBI Taxonomy" id="320322"/>
    <lineage>
        <taxon>Eukaryota</taxon>
        <taxon>Viridiplantae</taxon>
        <taxon>Streptophyta</taxon>
        <taxon>Embryophyta</taxon>
        <taxon>Tracheophyta</taxon>
        <taxon>Spermatophyta</taxon>
        <taxon>Magnoliopsida</taxon>
        <taxon>Liliopsida</taxon>
        <taxon>Zingiberales</taxon>
        <taxon>Musaceae</taxon>
        <taxon>Musa</taxon>
    </lineage>
</organism>
<dbReference type="AlphaFoldDB" id="A0A9E7G170"/>
<reference evidence="2" key="1">
    <citation type="submission" date="2022-05" db="EMBL/GenBank/DDBJ databases">
        <title>The Musa troglodytarum L. genome provides insights into the mechanism of non-climacteric behaviour and enrichment of carotenoids.</title>
        <authorList>
            <person name="Wang J."/>
        </authorList>
    </citation>
    <scope>NUCLEOTIDE SEQUENCE</scope>
    <source>
        <tissue evidence="2">Leaf</tissue>
    </source>
</reference>
<gene>
    <name evidence="2" type="ORF">MUK42_18415</name>
</gene>
<evidence type="ECO:0000256" key="1">
    <source>
        <dbReference type="ARBA" id="ARBA00006974"/>
    </source>
</evidence>
<accession>A0A9E7G170</accession>
<proteinExistence type="inferred from homology"/>
<dbReference type="InterPro" id="IPR003676">
    <property type="entry name" value="SAUR_fam"/>
</dbReference>
<sequence length="44" mass="5144">MVCTKCINHPMFQMLLDEAKEFKYIIAGLLKLPYSVELLQRVLC</sequence>
<dbReference type="Pfam" id="PF02519">
    <property type="entry name" value="Auxin_inducible"/>
    <property type="match status" value="1"/>
</dbReference>
<evidence type="ECO:0000313" key="2">
    <source>
        <dbReference type="EMBL" id="URE06145.1"/>
    </source>
</evidence>